<dbReference type="RefSeq" id="WP_320686029.1">
    <property type="nucleotide sequence ID" value="NZ_JAXBLV010000099.1"/>
</dbReference>
<organism evidence="2 3">
    <name type="scientific">Gemmata algarum</name>
    <dbReference type="NCBI Taxonomy" id="2975278"/>
    <lineage>
        <taxon>Bacteria</taxon>
        <taxon>Pseudomonadati</taxon>
        <taxon>Planctomycetota</taxon>
        <taxon>Planctomycetia</taxon>
        <taxon>Gemmatales</taxon>
        <taxon>Gemmataceae</taxon>
        <taxon>Gemmata</taxon>
    </lineage>
</organism>
<comment type="caution">
    <text evidence="2">The sequence shown here is derived from an EMBL/GenBank/DDBJ whole genome shotgun (WGS) entry which is preliminary data.</text>
</comment>
<evidence type="ECO:0000313" key="2">
    <source>
        <dbReference type="EMBL" id="MDY3559225.1"/>
    </source>
</evidence>
<gene>
    <name evidence="2" type="ORF">R5W23_006443</name>
</gene>
<dbReference type="EMBL" id="JAXBLV010000099">
    <property type="protein sequence ID" value="MDY3559225.1"/>
    <property type="molecule type" value="Genomic_DNA"/>
</dbReference>
<dbReference type="InterPro" id="IPR013324">
    <property type="entry name" value="RNA_pol_sigma_r3/r4-like"/>
</dbReference>
<reference evidence="3" key="1">
    <citation type="journal article" date="2023" name="Mar. Drugs">
        <title>Gemmata algarum, a Novel Planctomycete Isolated from an Algal Mat, Displays Antimicrobial Activity.</title>
        <authorList>
            <person name="Kumar G."/>
            <person name="Kallscheuer N."/>
            <person name="Kashif M."/>
            <person name="Ahamad S."/>
            <person name="Jagadeeshwari U."/>
            <person name="Pannikurungottu S."/>
            <person name="Haufschild T."/>
            <person name="Kabuu M."/>
            <person name="Sasikala C."/>
            <person name="Jogler C."/>
            <person name="Ramana C."/>
        </authorList>
    </citation>
    <scope>NUCLEOTIDE SEQUENCE [LARGE SCALE GENOMIC DNA]</scope>
    <source>
        <strain evidence="3">JC673</strain>
    </source>
</reference>
<dbReference type="Proteomes" id="UP001272242">
    <property type="component" value="Unassembled WGS sequence"/>
</dbReference>
<keyword evidence="3" id="KW-1185">Reference proteome</keyword>
<proteinExistence type="predicted"/>
<feature type="region of interest" description="Disordered" evidence="1">
    <location>
        <begin position="196"/>
        <end position="232"/>
    </location>
</feature>
<sequence>MMNTFGPRGKLRFPARNEAARDPGREFVQFFGPVVYAVARKRGFDDTAAADLMREALTRAARDAGRGTNDPGHDTVRARLTTATSSAMAVVRAAGGTGSTAAFEPGGPGFDADWEGEFQRQLARSAMDSVKRECPPREWEAFWMAAVDGRAEAAVGRELRMTAGEVHVAKCRVRSRLREEIRRLRLETALWCGTAARSADQPADRTPPDRNRSGPRASIAPANPDIEDIDRTPLHVPCCSRW</sequence>
<evidence type="ECO:0000256" key="1">
    <source>
        <dbReference type="SAM" id="MobiDB-lite"/>
    </source>
</evidence>
<accession>A0ABU5EVK7</accession>
<dbReference type="SUPFAM" id="SSF88659">
    <property type="entry name" value="Sigma3 and sigma4 domains of RNA polymerase sigma factors"/>
    <property type="match status" value="1"/>
</dbReference>
<protein>
    <submittedName>
        <fullName evidence="2">Sigma-70 family RNA polymerase sigma factor</fullName>
    </submittedName>
</protein>
<name>A0ABU5EVK7_9BACT</name>
<evidence type="ECO:0000313" key="3">
    <source>
        <dbReference type="Proteomes" id="UP001272242"/>
    </source>
</evidence>
<feature type="compositionally biased region" description="Basic and acidic residues" evidence="1">
    <location>
        <begin position="202"/>
        <end position="212"/>
    </location>
</feature>